<evidence type="ECO:0000256" key="2">
    <source>
        <dbReference type="SAM" id="Phobius"/>
    </source>
</evidence>
<feature type="compositionally biased region" description="Low complexity" evidence="1">
    <location>
        <begin position="834"/>
        <end position="844"/>
    </location>
</feature>
<protein>
    <recommendedName>
        <fullName evidence="6">MANSC domain-containing protein</fullName>
    </recommendedName>
</protein>
<evidence type="ECO:0000256" key="3">
    <source>
        <dbReference type="SAM" id="SignalP"/>
    </source>
</evidence>
<evidence type="ECO:0000256" key="1">
    <source>
        <dbReference type="SAM" id="MobiDB-lite"/>
    </source>
</evidence>
<feature type="transmembrane region" description="Helical" evidence="2">
    <location>
        <begin position="207"/>
        <end position="232"/>
    </location>
</feature>
<dbReference type="Proteomes" id="UP001152320">
    <property type="component" value="Chromosome 9"/>
</dbReference>
<feature type="region of interest" description="Disordered" evidence="1">
    <location>
        <begin position="825"/>
        <end position="853"/>
    </location>
</feature>
<dbReference type="EMBL" id="JAIZAY010000009">
    <property type="protein sequence ID" value="KAJ8035617.1"/>
    <property type="molecule type" value="Genomic_DNA"/>
</dbReference>
<feature type="chain" id="PRO_5040230666" description="MANSC domain-containing protein" evidence="3">
    <location>
        <begin position="23"/>
        <end position="853"/>
    </location>
</feature>
<sequence length="853" mass="92845">MELHRGWAIQWFVYLLCESVTADSNIAATAVYIRSVARLCGWADCQGFCQQRDDFLNVTDFHHSADRGCTTTKYNEDVQDALECPTAVCVTQNTFRKECTPNSATKTACFSLYLNSSTNRYQTRVCWDITNCMDLVYFCRQQSSFSCTSYGSTNMQPTFPTSTTKSPTPTDKTNPDKTSSKTPSAQPGATVLFGSPTAAPINGEPKAFIVGIVIGVCAAVIPIILGAFILLFMRKNFHRKFQVRNSTRRSESIEMADGPVYASIGPELPPKPPGSQTLGPSFLHLPVSSGITSSARSLHLSGTTGSVLLGNLQRNKSLPALACAVNSIPMESNEMLRAVAHNNQRSRSTSSPQSPDILADQVTSPHHDGTYRIPSTSQPVTNPSRDSGHLSPDIDNSRVISARDSGRGLTNKLYSEAVLPGPPSTYSTDETIPHGYVNLSEPNDHLLSDSKSLNTAERKYASIEHRPPGSQKQDAAPTGGQYMGVGSGGAVTSPSAGQYMGLVECGPEDSGTAKLDVENNDELSTKGDYTGSELTSDSQYAGLDTGTMTGPTTNGYMGLIDSNKPDDRGHIKFHTAPSSDRAYMGLEDTKSRNVNQYMGIGDGSSECENRSLDKKGIDPPLMSGTGAYSELNLLTRDALQQGTYMGLMTEANETSPRKDSGTSASSYVDLDPNSVVSEPITKKLNINKAENQDRANIARRKYWKSKSTFQKRKPSEDGLNTTYEGLQPPQKGKKSFLFKGKKKSTPSGKATSEEEDSDLCLDFKISSPPPAETAKPIYFTLDANSSPYGRCNGNKTKHGWTNQMGRESQQLCSNEVDRDAIFDLDEPFRPRSKSQPIQQSSSQYEEYEMIEDN</sequence>
<name>A0A9Q1BZJ6_HOLLE</name>
<feature type="compositionally biased region" description="Basic residues" evidence="1">
    <location>
        <begin position="697"/>
        <end position="712"/>
    </location>
</feature>
<reference evidence="4" key="1">
    <citation type="submission" date="2021-10" db="EMBL/GenBank/DDBJ databases">
        <title>Tropical sea cucumber genome reveals ecological adaptation and Cuvierian tubules defense mechanism.</title>
        <authorList>
            <person name="Chen T."/>
        </authorList>
    </citation>
    <scope>NUCLEOTIDE SEQUENCE</scope>
    <source>
        <strain evidence="4">Nanhai2018</strain>
        <tissue evidence="4">Muscle</tissue>
    </source>
</reference>
<feature type="compositionally biased region" description="Basic residues" evidence="1">
    <location>
        <begin position="731"/>
        <end position="744"/>
    </location>
</feature>
<feature type="region of interest" description="Disordered" evidence="1">
    <location>
        <begin position="650"/>
        <end position="672"/>
    </location>
</feature>
<feature type="region of interest" description="Disordered" evidence="1">
    <location>
        <begin position="341"/>
        <end position="444"/>
    </location>
</feature>
<feature type="compositionally biased region" description="Low complexity" evidence="1">
    <location>
        <begin position="342"/>
        <end position="355"/>
    </location>
</feature>
<evidence type="ECO:0000313" key="5">
    <source>
        <dbReference type="Proteomes" id="UP001152320"/>
    </source>
</evidence>
<evidence type="ECO:0008006" key="6">
    <source>
        <dbReference type="Google" id="ProtNLM"/>
    </source>
</evidence>
<keyword evidence="5" id="KW-1185">Reference proteome</keyword>
<feature type="signal peptide" evidence="3">
    <location>
        <begin position="1"/>
        <end position="22"/>
    </location>
</feature>
<keyword evidence="2" id="KW-0472">Membrane</keyword>
<feature type="compositionally biased region" description="Low complexity" evidence="1">
    <location>
        <begin position="158"/>
        <end position="172"/>
    </location>
</feature>
<feature type="compositionally biased region" description="Polar residues" evidence="1">
    <location>
        <begin position="373"/>
        <end position="385"/>
    </location>
</feature>
<evidence type="ECO:0000313" key="4">
    <source>
        <dbReference type="EMBL" id="KAJ8035617.1"/>
    </source>
</evidence>
<feature type="region of interest" description="Disordered" evidence="1">
    <location>
        <begin position="697"/>
        <end position="764"/>
    </location>
</feature>
<feature type="region of interest" description="Disordered" evidence="1">
    <location>
        <begin position="511"/>
        <end position="553"/>
    </location>
</feature>
<keyword evidence="2" id="KW-0812">Transmembrane</keyword>
<gene>
    <name evidence="4" type="ORF">HOLleu_19351</name>
</gene>
<organism evidence="4 5">
    <name type="scientific">Holothuria leucospilota</name>
    <name type="common">Black long sea cucumber</name>
    <name type="synonym">Mertensiothuria leucospilota</name>
    <dbReference type="NCBI Taxonomy" id="206669"/>
    <lineage>
        <taxon>Eukaryota</taxon>
        <taxon>Metazoa</taxon>
        <taxon>Echinodermata</taxon>
        <taxon>Eleutherozoa</taxon>
        <taxon>Echinozoa</taxon>
        <taxon>Holothuroidea</taxon>
        <taxon>Aspidochirotacea</taxon>
        <taxon>Aspidochirotida</taxon>
        <taxon>Holothuriidae</taxon>
        <taxon>Holothuria</taxon>
    </lineage>
</organism>
<proteinExistence type="predicted"/>
<dbReference type="CDD" id="cd12087">
    <property type="entry name" value="TM_EGFR-like"/>
    <property type="match status" value="1"/>
</dbReference>
<accession>A0A9Q1BZJ6</accession>
<keyword evidence="2" id="KW-1133">Transmembrane helix</keyword>
<dbReference type="AlphaFoldDB" id="A0A9Q1BZJ6"/>
<dbReference type="OrthoDB" id="10620030at2759"/>
<comment type="caution">
    <text evidence="4">The sequence shown here is derived from an EMBL/GenBank/DDBJ whole genome shotgun (WGS) entry which is preliminary data.</text>
</comment>
<feature type="region of interest" description="Disordered" evidence="1">
    <location>
        <begin position="158"/>
        <end position="189"/>
    </location>
</feature>
<keyword evidence="3" id="KW-0732">Signal</keyword>